<comment type="caution">
    <text evidence="1">The sequence shown here is derived from an EMBL/GenBank/DDBJ whole genome shotgun (WGS) entry which is preliminary data.</text>
</comment>
<organism evidence="1 2">
    <name type="scientific">Pseudomonas syringae pv. pisi str. 1704B</name>
    <dbReference type="NCBI Taxonomy" id="629263"/>
    <lineage>
        <taxon>Bacteria</taxon>
        <taxon>Pseudomonadati</taxon>
        <taxon>Pseudomonadota</taxon>
        <taxon>Gammaproteobacteria</taxon>
        <taxon>Pseudomonadales</taxon>
        <taxon>Pseudomonadaceae</taxon>
        <taxon>Pseudomonas</taxon>
        <taxon>Pseudomonas syringae</taxon>
    </lineage>
</organism>
<keyword evidence="2" id="KW-1185">Reference proteome</keyword>
<protein>
    <submittedName>
        <fullName evidence="1">Uncharacterized protein</fullName>
    </submittedName>
</protein>
<sequence length="34" mass="3896">MSWVFKGCECGDDLFDLSARHVQVGHHAQPRRGR</sequence>
<dbReference type="EMBL" id="AEAI01000527">
    <property type="protein sequence ID" value="EGH42851.1"/>
    <property type="molecule type" value="Genomic_DNA"/>
</dbReference>
<dbReference type="AlphaFoldDB" id="F3G701"/>
<evidence type="ECO:0000313" key="1">
    <source>
        <dbReference type="EMBL" id="EGH42851.1"/>
    </source>
</evidence>
<dbReference type="HOGENOM" id="CLU_3379057_0_0_6"/>
<name>F3G701_PSESJ</name>
<accession>F3G701</accession>
<dbReference type="Proteomes" id="UP000004986">
    <property type="component" value="Unassembled WGS sequence"/>
</dbReference>
<reference evidence="1 2" key="1">
    <citation type="journal article" date="2011" name="PLoS Pathog.">
        <title>Dynamic evolution of pathogenicity revealed by sequencing and comparative genomics of 19 Pseudomonas syringae isolates.</title>
        <authorList>
            <person name="Baltrus D.A."/>
            <person name="Nishimura M.T."/>
            <person name="Romanchuk A."/>
            <person name="Chang J.H."/>
            <person name="Mukhtar M.S."/>
            <person name="Cherkis K."/>
            <person name="Roach J."/>
            <person name="Grant S.R."/>
            <person name="Jones C.D."/>
            <person name="Dangl J.L."/>
        </authorList>
    </citation>
    <scope>NUCLEOTIDE SEQUENCE [LARGE SCALE GENOMIC DNA]</scope>
    <source>
        <strain evidence="1 2">1704B</strain>
    </source>
</reference>
<proteinExistence type="predicted"/>
<evidence type="ECO:0000313" key="2">
    <source>
        <dbReference type="Proteomes" id="UP000004986"/>
    </source>
</evidence>
<gene>
    <name evidence="1" type="ORF">PSYPI_10752</name>
</gene>
<feature type="non-terminal residue" evidence="1">
    <location>
        <position position="34"/>
    </location>
</feature>